<evidence type="ECO:0000313" key="1">
    <source>
        <dbReference type="EMBL" id="KAA1254747.1"/>
    </source>
</evidence>
<gene>
    <name evidence="1" type="ORF">F0M16_10800</name>
</gene>
<evidence type="ECO:0000313" key="2">
    <source>
        <dbReference type="Proteomes" id="UP000323225"/>
    </source>
</evidence>
<name>A0A5Q6PIQ9_VIBCL</name>
<protein>
    <submittedName>
        <fullName evidence="1">Uncharacterized protein</fullName>
    </submittedName>
</protein>
<dbReference type="AlphaFoldDB" id="A0A5Q6PIQ9"/>
<dbReference type="Proteomes" id="UP000323225">
    <property type="component" value="Unassembled WGS sequence"/>
</dbReference>
<organism evidence="1 2">
    <name type="scientific">Vibrio cholerae</name>
    <dbReference type="NCBI Taxonomy" id="666"/>
    <lineage>
        <taxon>Bacteria</taxon>
        <taxon>Pseudomonadati</taxon>
        <taxon>Pseudomonadota</taxon>
        <taxon>Gammaproteobacteria</taxon>
        <taxon>Vibrionales</taxon>
        <taxon>Vibrionaceae</taxon>
        <taxon>Vibrio</taxon>
    </lineage>
</organism>
<proteinExistence type="predicted"/>
<reference evidence="1 2" key="1">
    <citation type="submission" date="2019-09" db="EMBL/GenBank/DDBJ databases">
        <authorList>
            <person name="Kritzky A."/>
            <person name="Schelkanova E.Y."/>
            <person name="Alkhova Z.V."/>
            <person name="Smirnova N.I."/>
        </authorList>
    </citation>
    <scope>NUCLEOTIDE SEQUENCE [LARGE SCALE GENOMIC DNA]</scope>
    <source>
        <strain evidence="1 2">M1526</strain>
    </source>
</reference>
<dbReference type="EMBL" id="VUAA01000010">
    <property type="protein sequence ID" value="KAA1254747.1"/>
    <property type="molecule type" value="Genomic_DNA"/>
</dbReference>
<accession>A0A5Q6PIQ9</accession>
<sequence length="89" mass="10287">MSNIIDAMFVSQWDEGNVETTCKVNLDTLEVTDIEQSDDSEQMINLLEETVEVTINEKYEIYHPDQKSDKYFIKEADKARLLRQVTGIA</sequence>
<comment type="caution">
    <text evidence="1">The sequence shown here is derived from an EMBL/GenBank/DDBJ whole genome shotgun (WGS) entry which is preliminary data.</text>
</comment>